<name>A0A6A5U0M6_9PLEO</name>
<reference evidence="1" key="1">
    <citation type="journal article" date="2020" name="Stud. Mycol.">
        <title>101 Dothideomycetes genomes: a test case for predicting lifestyles and emergence of pathogens.</title>
        <authorList>
            <person name="Haridas S."/>
            <person name="Albert R."/>
            <person name="Binder M."/>
            <person name="Bloem J."/>
            <person name="Labutti K."/>
            <person name="Salamov A."/>
            <person name="Andreopoulos B."/>
            <person name="Baker S."/>
            <person name="Barry K."/>
            <person name="Bills G."/>
            <person name="Bluhm B."/>
            <person name="Cannon C."/>
            <person name="Castanera R."/>
            <person name="Culley D."/>
            <person name="Daum C."/>
            <person name="Ezra D."/>
            <person name="Gonzalez J."/>
            <person name="Henrissat B."/>
            <person name="Kuo A."/>
            <person name="Liang C."/>
            <person name="Lipzen A."/>
            <person name="Lutzoni F."/>
            <person name="Magnuson J."/>
            <person name="Mondo S."/>
            <person name="Nolan M."/>
            <person name="Ohm R."/>
            <person name="Pangilinan J."/>
            <person name="Park H.-J."/>
            <person name="Ramirez L."/>
            <person name="Alfaro M."/>
            <person name="Sun H."/>
            <person name="Tritt A."/>
            <person name="Yoshinaga Y."/>
            <person name="Zwiers L.-H."/>
            <person name="Turgeon B."/>
            <person name="Goodwin S."/>
            <person name="Spatafora J."/>
            <person name="Crous P."/>
            <person name="Grigoriev I."/>
        </authorList>
    </citation>
    <scope>NUCLEOTIDE SEQUENCE</scope>
    <source>
        <strain evidence="1">CBS 675.92</strain>
    </source>
</reference>
<evidence type="ECO:0000313" key="2">
    <source>
        <dbReference type="Proteomes" id="UP000800035"/>
    </source>
</evidence>
<dbReference type="EMBL" id="ML976987">
    <property type="protein sequence ID" value="KAF1958218.1"/>
    <property type="molecule type" value="Genomic_DNA"/>
</dbReference>
<evidence type="ECO:0000313" key="1">
    <source>
        <dbReference type="EMBL" id="KAF1958218.1"/>
    </source>
</evidence>
<keyword evidence="2" id="KW-1185">Reference proteome</keyword>
<organism evidence="1 2">
    <name type="scientific">Byssothecium circinans</name>
    <dbReference type="NCBI Taxonomy" id="147558"/>
    <lineage>
        <taxon>Eukaryota</taxon>
        <taxon>Fungi</taxon>
        <taxon>Dikarya</taxon>
        <taxon>Ascomycota</taxon>
        <taxon>Pezizomycotina</taxon>
        <taxon>Dothideomycetes</taxon>
        <taxon>Pleosporomycetidae</taxon>
        <taxon>Pleosporales</taxon>
        <taxon>Massarineae</taxon>
        <taxon>Massarinaceae</taxon>
        <taxon>Byssothecium</taxon>
    </lineage>
</organism>
<protein>
    <submittedName>
        <fullName evidence="1">Uncharacterized protein</fullName>
    </submittedName>
</protein>
<dbReference type="AlphaFoldDB" id="A0A6A5U0M6"/>
<sequence length="72" mass="8089">MRSHSQLEAGPVFDRVNSSVAVLIGLRFARLPPLIIIYIAFSSSRGAVWVEEGFNSVVDLARDNLWPPHRAW</sequence>
<proteinExistence type="predicted"/>
<accession>A0A6A5U0M6</accession>
<gene>
    <name evidence="1" type="ORF">CC80DRAFT_26349</name>
</gene>
<dbReference type="Proteomes" id="UP000800035">
    <property type="component" value="Unassembled WGS sequence"/>
</dbReference>